<dbReference type="Proteomes" id="UP000245125">
    <property type="component" value="Unassembled WGS sequence"/>
</dbReference>
<gene>
    <name evidence="2" type="ORF">NBG4_280014</name>
</gene>
<sequence length="218" mass="23094">MKNKIDNKEPATGWRSLSSESGIALVLVLVLAAMGLAIMAALFYMLTASTQISGIQKRYRTAVEAGKGGAQVAYKVISMRGDPGVAGINFAFTAPFLASGNDCNGNNVTCLNAKLNQPTSCWPAACNSALTIDTTAPSTYDFSMDLGTTQTYRAYAKIVDTVQGNSGGDLGLIKSGVVSANSGEVPAMSIPYLYTMEIDAENIANPQERAKYSILYQY</sequence>
<dbReference type="AlphaFoldDB" id="A0A2U3QGM2"/>
<protein>
    <recommendedName>
        <fullName evidence="4">Type 4 fimbrial biogenesis protein PilX N-terminal domain-containing protein</fullName>
    </recommendedName>
</protein>
<accession>A0A2U3QGM2</accession>
<reference evidence="3" key="1">
    <citation type="submission" date="2018-03" db="EMBL/GenBank/DDBJ databases">
        <authorList>
            <person name="Zecchin S."/>
        </authorList>
    </citation>
    <scope>NUCLEOTIDE SEQUENCE [LARGE SCALE GENOMIC DNA]</scope>
</reference>
<evidence type="ECO:0008006" key="4">
    <source>
        <dbReference type="Google" id="ProtNLM"/>
    </source>
</evidence>
<dbReference type="EMBL" id="OUUY01000073">
    <property type="protein sequence ID" value="SPQ00577.1"/>
    <property type="molecule type" value="Genomic_DNA"/>
</dbReference>
<keyword evidence="3" id="KW-1185">Reference proteome</keyword>
<dbReference type="OrthoDB" id="5395292at2"/>
<organism evidence="2 3">
    <name type="scientific">Candidatus Sulfobium mesophilum</name>
    <dbReference type="NCBI Taxonomy" id="2016548"/>
    <lineage>
        <taxon>Bacteria</taxon>
        <taxon>Pseudomonadati</taxon>
        <taxon>Nitrospirota</taxon>
        <taxon>Nitrospiria</taxon>
        <taxon>Nitrospirales</taxon>
        <taxon>Nitrospiraceae</taxon>
        <taxon>Candidatus Sulfobium</taxon>
    </lineage>
</organism>
<evidence type="ECO:0000313" key="2">
    <source>
        <dbReference type="EMBL" id="SPQ00577.1"/>
    </source>
</evidence>
<evidence type="ECO:0000313" key="3">
    <source>
        <dbReference type="Proteomes" id="UP000245125"/>
    </source>
</evidence>
<keyword evidence="1" id="KW-1133">Transmembrane helix</keyword>
<feature type="transmembrane region" description="Helical" evidence="1">
    <location>
        <begin position="21"/>
        <end position="46"/>
    </location>
</feature>
<keyword evidence="1" id="KW-0472">Membrane</keyword>
<proteinExistence type="predicted"/>
<name>A0A2U3QGM2_9BACT</name>
<evidence type="ECO:0000256" key="1">
    <source>
        <dbReference type="SAM" id="Phobius"/>
    </source>
</evidence>
<keyword evidence="1" id="KW-0812">Transmembrane</keyword>